<dbReference type="InterPro" id="IPR011712">
    <property type="entry name" value="Sig_transdc_His_kin_sub3_dim/P"/>
</dbReference>
<evidence type="ECO:0000256" key="2">
    <source>
        <dbReference type="ARBA" id="ARBA00012438"/>
    </source>
</evidence>
<dbReference type="Pfam" id="PF23539">
    <property type="entry name" value="DUF7134"/>
    <property type="match status" value="1"/>
</dbReference>
<protein>
    <recommendedName>
        <fullName evidence="2">histidine kinase</fullName>
        <ecNumber evidence="2">2.7.13.3</ecNumber>
    </recommendedName>
</protein>
<dbReference type="InterPro" id="IPR050482">
    <property type="entry name" value="Sensor_HK_TwoCompSys"/>
</dbReference>
<dbReference type="KEGG" id="sna:Snas_4576"/>
<feature type="transmembrane region" description="Helical" evidence="9">
    <location>
        <begin position="71"/>
        <end position="101"/>
    </location>
</feature>
<dbReference type="CDD" id="cd16917">
    <property type="entry name" value="HATPase_UhpB-NarQ-NarX-like"/>
    <property type="match status" value="1"/>
</dbReference>
<evidence type="ECO:0000256" key="4">
    <source>
        <dbReference type="ARBA" id="ARBA00022679"/>
    </source>
</evidence>
<gene>
    <name evidence="11" type="ordered locus">Snas_4576</name>
</gene>
<evidence type="ECO:0000313" key="11">
    <source>
        <dbReference type="EMBL" id="ADD44220.1"/>
    </source>
</evidence>
<dbReference type="EC" id="2.7.13.3" evidence="2"/>
<dbReference type="GO" id="GO:0046983">
    <property type="term" value="F:protein dimerization activity"/>
    <property type="evidence" value="ECO:0007669"/>
    <property type="project" value="InterPro"/>
</dbReference>
<dbReference type="GO" id="GO:0016020">
    <property type="term" value="C:membrane"/>
    <property type="evidence" value="ECO:0007669"/>
    <property type="project" value="InterPro"/>
</dbReference>
<evidence type="ECO:0000313" key="12">
    <source>
        <dbReference type="Proteomes" id="UP000000844"/>
    </source>
</evidence>
<dbReference type="Proteomes" id="UP000000844">
    <property type="component" value="Chromosome"/>
</dbReference>
<dbReference type="InterPro" id="IPR003594">
    <property type="entry name" value="HATPase_dom"/>
</dbReference>
<organism evidence="11 12">
    <name type="scientific">Stackebrandtia nassauensis (strain DSM 44728 / CIP 108903 / NRRL B-16338 / NBRC 102104 / LLR-40K-21)</name>
    <dbReference type="NCBI Taxonomy" id="446470"/>
    <lineage>
        <taxon>Bacteria</taxon>
        <taxon>Bacillati</taxon>
        <taxon>Actinomycetota</taxon>
        <taxon>Actinomycetes</taxon>
        <taxon>Glycomycetales</taxon>
        <taxon>Glycomycetaceae</taxon>
        <taxon>Stackebrandtia</taxon>
    </lineage>
</organism>
<dbReference type="STRING" id="446470.Snas_4576"/>
<dbReference type="InterPro" id="IPR055558">
    <property type="entry name" value="DUF7134"/>
</dbReference>
<dbReference type="PANTHER" id="PTHR24421:SF10">
    <property type="entry name" value="NITRATE_NITRITE SENSOR PROTEIN NARQ"/>
    <property type="match status" value="1"/>
</dbReference>
<name>D3Q6H7_STANL</name>
<feature type="domain" description="Histidine kinase/HSP90-like ATPase" evidence="10">
    <location>
        <begin position="297"/>
        <end position="391"/>
    </location>
</feature>
<dbReference type="SUPFAM" id="SSF55874">
    <property type="entry name" value="ATPase domain of HSP90 chaperone/DNA topoisomerase II/histidine kinase"/>
    <property type="match status" value="1"/>
</dbReference>
<dbReference type="InterPro" id="IPR036890">
    <property type="entry name" value="HATPase_C_sf"/>
</dbReference>
<evidence type="ECO:0000256" key="1">
    <source>
        <dbReference type="ARBA" id="ARBA00000085"/>
    </source>
</evidence>
<dbReference type="HOGENOM" id="CLU_000445_20_1_11"/>
<dbReference type="EMBL" id="CP001778">
    <property type="protein sequence ID" value="ADD44220.1"/>
    <property type="molecule type" value="Genomic_DNA"/>
</dbReference>
<dbReference type="SMART" id="SM00387">
    <property type="entry name" value="HATPase_c"/>
    <property type="match status" value="1"/>
</dbReference>
<reference evidence="11 12" key="1">
    <citation type="journal article" date="2009" name="Stand. Genomic Sci.">
        <title>Complete genome sequence of Stackebrandtia nassauensis type strain (LLR-40K-21).</title>
        <authorList>
            <person name="Munk C."/>
            <person name="Lapidus A."/>
            <person name="Copeland A."/>
            <person name="Jando M."/>
            <person name="Mayilraj S."/>
            <person name="Glavina Del Rio T."/>
            <person name="Nolan M."/>
            <person name="Chen F."/>
            <person name="Lucas S."/>
            <person name="Tice H."/>
            <person name="Cheng J.F."/>
            <person name="Han C."/>
            <person name="Detter J.C."/>
            <person name="Bruce D."/>
            <person name="Goodwin L."/>
            <person name="Chain P."/>
            <person name="Pitluck S."/>
            <person name="Goker M."/>
            <person name="Ovchinikova G."/>
            <person name="Pati A."/>
            <person name="Ivanova N."/>
            <person name="Mavromatis K."/>
            <person name="Chen A."/>
            <person name="Palaniappan K."/>
            <person name="Land M."/>
            <person name="Hauser L."/>
            <person name="Chang Y.J."/>
            <person name="Jeffries C.D."/>
            <person name="Bristow J."/>
            <person name="Eisen J.A."/>
            <person name="Markowitz V."/>
            <person name="Hugenholtz P."/>
            <person name="Kyrpides N.C."/>
            <person name="Klenk H.P."/>
        </authorList>
    </citation>
    <scope>NUCLEOTIDE SEQUENCE [LARGE SCALE GENOMIC DNA]</scope>
    <source>
        <strain evidence="12">DSM 44728 / CIP 108903 / NRRL B-16338 / NBRC 102104 / LLR-40K-21</strain>
    </source>
</reference>
<dbReference type="Gene3D" id="3.30.565.10">
    <property type="entry name" value="Histidine kinase-like ATPase, C-terminal domain"/>
    <property type="match status" value="1"/>
</dbReference>
<evidence type="ECO:0000256" key="7">
    <source>
        <dbReference type="ARBA" id="ARBA00022840"/>
    </source>
</evidence>
<keyword evidence="9" id="KW-0472">Membrane</keyword>
<keyword evidence="3" id="KW-0597">Phosphoprotein</keyword>
<dbReference type="GO" id="GO:0000155">
    <property type="term" value="F:phosphorelay sensor kinase activity"/>
    <property type="evidence" value="ECO:0007669"/>
    <property type="project" value="InterPro"/>
</dbReference>
<dbReference type="PANTHER" id="PTHR24421">
    <property type="entry name" value="NITRATE/NITRITE SENSOR PROTEIN NARX-RELATED"/>
    <property type="match status" value="1"/>
</dbReference>
<keyword evidence="9" id="KW-0812">Transmembrane</keyword>
<evidence type="ECO:0000259" key="10">
    <source>
        <dbReference type="SMART" id="SM00387"/>
    </source>
</evidence>
<comment type="catalytic activity">
    <reaction evidence="1">
        <text>ATP + protein L-histidine = ADP + protein N-phospho-L-histidine.</text>
        <dbReference type="EC" id="2.7.13.3"/>
    </reaction>
</comment>
<evidence type="ECO:0000256" key="6">
    <source>
        <dbReference type="ARBA" id="ARBA00022777"/>
    </source>
</evidence>
<evidence type="ECO:0000256" key="9">
    <source>
        <dbReference type="SAM" id="Phobius"/>
    </source>
</evidence>
<dbReference type="Pfam" id="PF07730">
    <property type="entry name" value="HisKA_3"/>
    <property type="match status" value="1"/>
</dbReference>
<dbReference type="Gene3D" id="1.20.5.1930">
    <property type="match status" value="1"/>
</dbReference>
<keyword evidence="5" id="KW-0547">Nucleotide-binding</keyword>
<keyword evidence="12" id="KW-1185">Reference proteome</keyword>
<keyword evidence="8" id="KW-0902">Two-component regulatory system</keyword>
<keyword evidence="9" id="KW-1133">Transmembrane helix</keyword>
<accession>D3Q6H7</accession>
<evidence type="ECO:0000256" key="3">
    <source>
        <dbReference type="ARBA" id="ARBA00022553"/>
    </source>
</evidence>
<evidence type="ECO:0000256" key="8">
    <source>
        <dbReference type="ARBA" id="ARBA00023012"/>
    </source>
</evidence>
<keyword evidence="6 11" id="KW-0418">Kinase</keyword>
<sequence>MRRVREFAGKRPVIADVVVAVVVAVVSLPATVGGDTAAGVLEPGTGVVGFGWLWFVAVHVPLTWRRRAPVVVFWTVLGLVAACALAGMTGVFFVFAPLVALYTVARHRSVRRLWPAVAAVAMALGVAAGREPSQWPAIAGVLAVVVAVAACGIAVRVRRALLDERARRAREELERQAKATVASERERLAREVHDIVAHNLAVMVALADGAALTVDASPAEAGDMMGKSAATGREALGELRRLVRVLRDGDGQHRGGEQADVSTEPQAPELEQLVERVREAGLHVELVRDGEPVEREDVEASVYRIVQESLTNVLKHAGAEARARVQLRYEATGVEVTIVDNGAGQAIQARASGGHGLAGIAERAKAHGGEAEAGPVPGGGWQVRVRLPFADGSA</sequence>
<proteinExistence type="predicted"/>
<dbReference type="AlphaFoldDB" id="D3Q6H7"/>
<dbReference type="eggNOG" id="COG4585">
    <property type="taxonomic scope" value="Bacteria"/>
</dbReference>
<dbReference type="GO" id="GO:0005524">
    <property type="term" value="F:ATP binding"/>
    <property type="evidence" value="ECO:0007669"/>
    <property type="project" value="UniProtKB-KW"/>
</dbReference>
<evidence type="ECO:0000256" key="5">
    <source>
        <dbReference type="ARBA" id="ARBA00022741"/>
    </source>
</evidence>
<dbReference type="RefSeq" id="WP_013019791.1">
    <property type="nucleotide sequence ID" value="NC_013947.1"/>
</dbReference>
<keyword evidence="4" id="KW-0808">Transferase</keyword>
<feature type="transmembrane region" description="Helical" evidence="9">
    <location>
        <begin position="12"/>
        <end position="32"/>
    </location>
</feature>
<keyword evidence="7" id="KW-0067">ATP-binding</keyword>
<dbReference type="Pfam" id="PF02518">
    <property type="entry name" value="HATPase_c"/>
    <property type="match status" value="1"/>
</dbReference>
<feature type="transmembrane region" description="Helical" evidence="9">
    <location>
        <begin position="135"/>
        <end position="157"/>
    </location>
</feature>